<dbReference type="GeneTree" id="ENSGT00940000177957"/>
<name>A0A3Q3CFJ6_HAPBU</name>
<accession>A0A3Q3CFJ6</accession>
<dbReference type="Ensembl" id="ENSHBUT00000030848.1">
    <property type="protein sequence ID" value="ENSHBUP00000021072.1"/>
    <property type="gene ID" value="ENSHBUG00000023352.1"/>
</dbReference>
<organism evidence="1 2">
    <name type="scientific">Haplochromis burtoni</name>
    <name type="common">Burton's mouthbrooder</name>
    <name type="synonym">Chromis burtoni</name>
    <dbReference type="NCBI Taxonomy" id="8153"/>
    <lineage>
        <taxon>Eukaryota</taxon>
        <taxon>Metazoa</taxon>
        <taxon>Chordata</taxon>
        <taxon>Craniata</taxon>
        <taxon>Vertebrata</taxon>
        <taxon>Euteleostomi</taxon>
        <taxon>Actinopterygii</taxon>
        <taxon>Neopterygii</taxon>
        <taxon>Teleostei</taxon>
        <taxon>Neoteleostei</taxon>
        <taxon>Acanthomorphata</taxon>
        <taxon>Ovalentaria</taxon>
        <taxon>Cichlomorphae</taxon>
        <taxon>Cichliformes</taxon>
        <taxon>Cichlidae</taxon>
        <taxon>African cichlids</taxon>
        <taxon>Pseudocrenilabrinae</taxon>
        <taxon>Haplochromini</taxon>
        <taxon>Haplochromis</taxon>
    </lineage>
</organism>
<dbReference type="OMA" id="STHRFCR"/>
<evidence type="ECO:0000313" key="2">
    <source>
        <dbReference type="Proteomes" id="UP000264840"/>
    </source>
</evidence>
<evidence type="ECO:0000313" key="1">
    <source>
        <dbReference type="Ensembl" id="ENSHBUP00000021072.1"/>
    </source>
</evidence>
<reference evidence="1" key="1">
    <citation type="submission" date="2025-08" db="UniProtKB">
        <authorList>
            <consortium name="Ensembl"/>
        </authorList>
    </citation>
    <scope>IDENTIFICATION</scope>
</reference>
<protein>
    <submittedName>
        <fullName evidence="1">Uncharacterized protein</fullName>
    </submittedName>
</protein>
<dbReference type="Proteomes" id="UP000264840">
    <property type="component" value="Unplaced"/>
</dbReference>
<reference evidence="1" key="2">
    <citation type="submission" date="2025-09" db="UniProtKB">
        <authorList>
            <consortium name="Ensembl"/>
        </authorList>
    </citation>
    <scope>IDENTIFICATION</scope>
</reference>
<dbReference type="AlphaFoldDB" id="A0A3Q3CFJ6"/>
<sequence>MSGLPRNVQNCFGVCSPVLSPVPPAGRTTDTGKSTQRSAEWWSLFPASHIDIFAYHAKHLQTSEIYNKQFKKKNTHILQQSRTFFSKVSLKQNKLHCKLQKYQSRGASSGPLKQDASLHSTHRFCRAPRCPLLSRRFVDGSWRRCFGPPAPGRSCERTGAPSRRS</sequence>
<proteinExistence type="predicted"/>
<keyword evidence="2" id="KW-1185">Reference proteome</keyword>